<evidence type="ECO:0000256" key="1">
    <source>
        <dbReference type="SAM" id="MobiDB-lite"/>
    </source>
</evidence>
<proteinExistence type="predicted"/>
<feature type="compositionally biased region" description="Low complexity" evidence="1">
    <location>
        <begin position="327"/>
        <end position="351"/>
    </location>
</feature>
<feature type="region of interest" description="Disordered" evidence="1">
    <location>
        <begin position="297"/>
        <end position="351"/>
    </location>
</feature>
<organism evidence="2">
    <name type="scientific">Papilio xuthus</name>
    <name type="common">Asian swallowtail butterfly</name>
    <dbReference type="NCBI Taxonomy" id="66420"/>
    <lineage>
        <taxon>Eukaryota</taxon>
        <taxon>Metazoa</taxon>
        <taxon>Ecdysozoa</taxon>
        <taxon>Arthropoda</taxon>
        <taxon>Hexapoda</taxon>
        <taxon>Insecta</taxon>
        <taxon>Pterygota</taxon>
        <taxon>Neoptera</taxon>
        <taxon>Endopterygota</taxon>
        <taxon>Lepidoptera</taxon>
        <taxon>Glossata</taxon>
        <taxon>Ditrysia</taxon>
        <taxon>Papilionoidea</taxon>
        <taxon>Papilionidae</taxon>
        <taxon>Papilioninae</taxon>
        <taxon>Papilio</taxon>
    </lineage>
</organism>
<gene>
    <name evidence="2" type="primary">LOC106121838</name>
</gene>
<evidence type="ECO:0000313" key="2">
    <source>
        <dbReference type="RefSeq" id="XP_013173120.1"/>
    </source>
</evidence>
<feature type="compositionally biased region" description="Acidic residues" evidence="1">
    <location>
        <begin position="119"/>
        <end position="132"/>
    </location>
</feature>
<dbReference type="RefSeq" id="XP_013173120.1">
    <property type="nucleotide sequence ID" value="XM_013317666.1"/>
</dbReference>
<feature type="region of interest" description="Disordered" evidence="1">
    <location>
        <begin position="1"/>
        <end position="38"/>
    </location>
</feature>
<accession>A0AAJ7EDM4</accession>
<dbReference type="GeneID" id="106121838"/>
<feature type="region of interest" description="Disordered" evidence="1">
    <location>
        <begin position="119"/>
        <end position="153"/>
    </location>
</feature>
<feature type="compositionally biased region" description="Low complexity" evidence="1">
    <location>
        <begin position="1"/>
        <end position="11"/>
    </location>
</feature>
<name>A0AAJ7EDM4_PAPXU</name>
<dbReference type="KEGG" id="pxu:106121838"/>
<feature type="compositionally biased region" description="Pro residues" evidence="1">
    <location>
        <begin position="139"/>
        <end position="148"/>
    </location>
</feature>
<dbReference type="Proteomes" id="UP000694872">
    <property type="component" value="Unplaced"/>
</dbReference>
<reference evidence="2" key="1">
    <citation type="submission" date="2025-08" db="UniProtKB">
        <authorList>
            <consortium name="RefSeq"/>
        </authorList>
    </citation>
    <scope>IDENTIFICATION</scope>
</reference>
<protein>
    <submittedName>
        <fullName evidence="2">Uncharacterized protein LOC106121838</fullName>
    </submittedName>
</protein>
<sequence length="734" mass="79839">MSDASSMSADSVEAGPRALRAEPAEPFTPETTKKNSSTFNLLKDSDLFTQICNEEAVVQVEPRARNERSPDPYCVVEVRESEIVKSTVSPVELKEIYPSEAIETVVEFIPQTVERVEIIDDTEGESICDSDGEDKRVESPPPSPPPSPSQSETFVVEVKKFEERMKPTFGILKRRTGEEENPRPKVTMNVPDLISTIETKSEADASVKTLPPPPSCDADPPGAALPATHPVARITLRRDEVNEYLILAALPEPSATEETFANDKCEVVVSSGAAGGAAGGAGEAIYSEVQVAPQARVASSSEFEDKEPLSTSTPIKSEESRQAQAQVVGVARKPAPRAVRPAPLSSSISPPASPISFNNSYSPNWKDKPKVVTNEKYQKTDEFEQDQEMGVGVGVDAGEESPAGEAELRARFPAACDEDPALVQFASAAAGMARRLHVVLVTVRAVPSERDPAKRREMLKNQLAGVAPDAAELISRGDSLVYAKHREDPALAEFLRARYQDELRGKWSTVMTEIEAERGAALRAEEGVRRLASLVDRLRRGLRDLEARPPPEDAEGSAWRVRWARQTSAEAARVRVLCGELRVQRVTFPERAALETAAAAERAAGRHDHADVQAEVDALAEDGAEVEVEVEAEDEVAGELARRAESALEAVAALAGTAPGGLRAPPLASLDYDYFPMQEDALIKIKSSMAELQGRVEDIEQEDRRLGCAAEACARLRDQWAALQHAYEERYQRL</sequence>
<dbReference type="AlphaFoldDB" id="A0AAJ7EDM4"/>